<dbReference type="OrthoDB" id="2019884at2759"/>
<dbReference type="Proteomes" id="UP000499080">
    <property type="component" value="Unassembled WGS sequence"/>
</dbReference>
<evidence type="ECO:0000313" key="2">
    <source>
        <dbReference type="Proteomes" id="UP000499080"/>
    </source>
</evidence>
<gene>
    <name evidence="1" type="ORF">AVEN_264127_1</name>
</gene>
<dbReference type="EMBL" id="BGPR01018807">
    <property type="protein sequence ID" value="GBN80188.1"/>
    <property type="molecule type" value="Genomic_DNA"/>
</dbReference>
<evidence type="ECO:0000313" key="1">
    <source>
        <dbReference type="EMBL" id="GBN80188.1"/>
    </source>
</evidence>
<sequence>MPRCEDYVNPNPYTTPEPHFKPYYTGWLPGFGPRKRFIPPKTYEVATHDIMVPHPVAGRRLNNILEIPLEDLKAKQEEDFYLRQHERFVLDLKRRGDTVSSYKGHIPRNVDNIGMTFQKAVRKATADFVKIHSTHDR</sequence>
<protein>
    <submittedName>
        <fullName evidence="1">Uncharacterized protein</fullName>
    </submittedName>
</protein>
<proteinExistence type="predicted"/>
<organism evidence="1 2">
    <name type="scientific">Araneus ventricosus</name>
    <name type="common">Orbweaver spider</name>
    <name type="synonym">Epeira ventricosa</name>
    <dbReference type="NCBI Taxonomy" id="182803"/>
    <lineage>
        <taxon>Eukaryota</taxon>
        <taxon>Metazoa</taxon>
        <taxon>Ecdysozoa</taxon>
        <taxon>Arthropoda</taxon>
        <taxon>Chelicerata</taxon>
        <taxon>Arachnida</taxon>
        <taxon>Araneae</taxon>
        <taxon>Araneomorphae</taxon>
        <taxon>Entelegynae</taxon>
        <taxon>Araneoidea</taxon>
        <taxon>Araneidae</taxon>
        <taxon>Araneus</taxon>
    </lineage>
</organism>
<reference evidence="1 2" key="1">
    <citation type="journal article" date="2019" name="Sci. Rep.">
        <title>Orb-weaving spider Araneus ventricosus genome elucidates the spidroin gene catalogue.</title>
        <authorList>
            <person name="Kono N."/>
            <person name="Nakamura H."/>
            <person name="Ohtoshi R."/>
            <person name="Moran D.A.P."/>
            <person name="Shinohara A."/>
            <person name="Yoshida Y."/>
            <person name="Fujiwara M."/>
            <person name="Mori M."/>
            <person name="Tomita M."/>
            <person name="Arakawa K."/>
        </authorList>
    </citation>
    <scope>NUCLEOTIDE SEQUENCE [LARGE SCALE GENOMIC DNA]</scope>
</reference>
<accession>A0A4Y2RWK9</accession>
<name>A0A4Y2RWK9_ARAVE</name>
<comment type="caution">
    <text evidence="1">The sequence shown here is derived from an EMBL/GenBank/DDBJ whole genome shotgun (WGS) entry which is preliminary data.</text>
</comment>
<keyword evidence="2" id="KW-1185">Reference proteome</keyword>
<dbReference type="AlphaFoldDB" id="A0A4Y2RWK9"/>